<feature type="coiled-coil region" evidence="5">
    <location>
        <begin position="87"/>
        <end position="142"/>
    </location>
</feature>
<evidence type="ECO:0000313" key="8">
    <source>
        <dbReference type="EnsemblPlants" id="Ma03_p30210.1"/>
    </source>
</evidence>
<evidence type="ECO:0000313" key="9">
    <source>
        <dbReference type="Proteomes" id="UP000012960"/>
    </source>
</evidence>
<evidence type="ECO:0000256" key="4">
    <source>
        <dbReference type="ARBA" id="ARBA00024208"/>
    </source>
</evidence>
<comment type="subcellular location">
    <subcellularLocation>
        <location evidence="3">Nucleus lamina</location>
    </subcellularLocation>
</comment>
<accession>A0A804IHZ0</accession>
<evidence type="ECO:0000256" key="3">
    <source>
        <dbReference type="ARBA" id="ARBA00024186"/>
    </source>
</evidence>
<evidence type="ECO:0000313" key="7">
    <source>
        <dbReference type="EMBL" id="CAG1851719.1"/>
    </source>
</evidence>
<dbReference type="EMBL" id="HG996468">
    <property type="protein sequence ID" value="CAG1851719.1"/>
    <property type="molecule type" value="Genomic_DNA"/>
</dbReference>
<comment type="similarity">
    <text evidence="4">Belongs to the CRWN family.</text>
</comment>
<feature type="region of interest" description="Disordered" evidence="6">
    <location>
        <begin position="288"/>
        <end position="315"/>
    </location>
</feature>
<sequence length="1027" mass="117829">MLAPQKKGLFLSPRAVAARRNGPAQSSFGNWGGVVPGTRKGREVVAGNAIPQPEELPLCGDGEDREKEQSEAQVWRRFREAGFLDEAVLQRRDREALVRRISELEKELYQYQYHMGLLLIEKKEWAVKYDKLRQEMSEAAQLQKCMQAAHIVAVAEFEKSEGNLRRAMGFQRQSIIHLEKALNDMHAEIAEVKLDSQKKLSEAHTLEATIEEKCLEIKEKQHSLDARLAKVSRKSSEVDRRLEDVEAREHELFKQTSSFIAEKKAFEKDLSRQRENLRAWEQQLQDNQKKLGKWHSTENQREMETNERDNTFRKKEKELEEARKTLEISNELIKLKEEDMCMRIGALDAKEKEALLKQEFLEKKENELLAIEEQLNNKERVEIQKITDFHNSILESQKDEFELETEKKKRAVDEQLQGRIEEVAHKEIILENRERELFKKEQLLEREIGNLKNREKENDIMLSAVKVSIENEKEEMRQGRGKLEKEWELLGERRLSLEEGLKQLFDEKERFDQWRCTEEERLRKENPEVSIHAQMDLEDSISDEEAFKDKTTHQKMDVLEVFNSENAHVVYEIMQRIPEKVKETLLEKEDNSNRRSNIVLNNCKILSSLDESNILKLKEQEDQLKSEKQLLVLGKKSEAGQSTSGTLSRNNKDQVVEPAEEGDYLPASAEQLKACRYCGFEDGGDTALSGGSVEVSDQGTCPGSVKLEARIPCMQRCSRLLNFSPGKKATEHSEKSVCLDGEPLEHEDNLEPGPLPGDVNAFQWAQSAGGVQYNAEPERSNNDDDATKRDSQIADRSADILIFELNDRVRDLEEPTLHSVDEQKYREGCSIRPELNSLLWPLKQKQSGRSVRRKSILVKKSRSVNALVEDANLEEASQIKHSEQSTCRAQCLIKDKCLEEKYSLNDDEVTVCSKKRCLDLKYGMMSLEGECAEAHTEDVSSLGCCFQMENIPGTEIPGLKRYNLRHSTIVRAVAASQALACRTKQKRKGELELSLENKVLKVARRDGEGAESHASASETLRSDIRNS</sequence>
<proteinExistence type="inferred from homology"/>
<keyword evidence="9" id="KW-1185">Reference proteome</keyword>
<dbReference type="Proteomes" id="UP000012960">
    <property type="component" value="Unplaced"/>
</dbReference>
<reference evidence="7" key="1">
    <citation type="submission" date="2021-03" db="EMBL/GenBank/DDBJ databases">
        <authorList>
            <consortium name="Genoscope - CEA"/>
            <person name="William W."/>
        </authorList>
    </citation>
    <scope>NUCLEOTIDE SEQUENCE</scope>
    <source>
        <strain evidence="7">Doubled-haploid Pahang</strain>
    </source>
</reference>
<dbReference type="Gramene" id="Ma03_t30210.2">
    <property type="protein sequence ID" value="Ma03_p30210.2"/>
    <property type="gene ID" value="Ma03_g30210"/>
</dbReference>
<feature type="region of interest" description="Disordered" evidence="6">
    <location>
        <begin position="1004"/>
        <end position="1027"/>
    </location>
</feature>
<feature type="compositionally biased region" description="Basic and acidic residues" evidence="6">
    <location>
        <begin position="776"/>
        <end position="791"/>
    </location>
</feature>
<evidence type="ECO:0000256" key="5">
    <source>
        <dbReference type="SAM" id="Coils"/>
    </source>
</evidence>
<keyword evidence="2" id="KW-0539">Nucleus</keyword>
<dbReference type="PANTHER" id="PTHR31908:SF11">
    <property type="entry name" value="PROTEIN CROWDED NUCLEI 1"/>
    <property type="match status" value="1"/>
</dbReference>
<dbReference type="EnsemblPlants" id="Ma03_t30210.1">
    <property type="protein sequence ID" value="Ma03_p30210.1"/>
    <property type="gene ID" value="Ma03_g30210"/>
</dbReference>
<dbReference type="GO" id="GO:0005652">
    <property type="term" value="C:nuclear lamina"/>
    <property type="evidence" value="ECO:0007669"/>
    <property type="project" value="UniProtKB-SubCell"/>
</dbReference>
<feature type="region of interest" description="Disordered" evidence="6">
    <location>
        <begin position="635"/>
        <end position="656"/>
    </location>
</feature>
<reference evidence="8" key="2">
    <citation type="submission" date="2021-05" db="UniProtKB">
        <authorList>
            <consortium name="EnsemblPlants"/>
        </authorList>
    </citation>
    <scope>IDENTIFICATION</scope>
    <source>
        <strain evidence="8">subsp. malaccensis</strain>
    </source>
</reference>
<keyword evidence="1 5" id="KW-0175">Coiled coil</keyword>
<feature type="compositionally biased region" description="Polar residues" evidence="6">
    <location>
        <begin position="639"/>
        <end position="649"/>
    </location>
</feature>
<evidence type="ECO:0000256" key="6">
    <source>
        <dbReference type="SAM" id="MobiDB-lite"/>
    </source>
</evidence>
<evidence type="ECO:0000256" key="2">
    <source>
        <dbReference type="ARBA" id="ARBA00023242"/>
    </source>
</evidence>
<dbReference type="KEGG" id="mus:103979944"/>
<dbReference type="GO" id="GO:0006997">
    <property type="term" value="P:nucleus organization"/>
    <property type="evidence" value="ECO:0007669"/>
    <property type="project" value="InterPro"/>
</dbReference>
<evidence type="ECO:0000256" key="1">
    <source>
        <dbReference type="ARBA" id="ARBA00023054"/>
    </source>
</evidence>
<name>A0A804IHZ0_MUSAM</name>
<dbReference type="Gramene" id="Ma03_t30210.1">
    <property type="protein sequence ID" value="Ma03_p30210.1"/>
    <property type="gene ID" value="Ma03_g30210"/>
</dbReference>
<dbReference type="PANTHER" id="PTHR31908">
    <property type="entry name" value="PROTEIN CROWDED NUCLEI 4"/>
    <property type="match status" value="1"/>
</dbReference>
<dbReference type="AlphaFoldDB" id="A0A804IHZ0"/>
<organism evidence="8 9">
    <name type="scientific">Musa acuminata subsp. malaccensis</name>
    <name type="common">Wild banana</name>
    <name type="synonym">Musa malaccensis</name>
    <dbReference type="NCBI Taxonomy" id="214687"/>
    <lineage>
        <taxon>Eukaryota</taxon>
        <taxon>Viridiplantae</taxon>
        <taxon>Streptophyta</taxon>
        <taxon>Embryophyta</taxon>
        <taxon>Tracheophyta</taxon>
        <taxon>Spermatophyta</taxon>
        <taxon>Magnoliopsida</taxon>
        <taxon>Liliopsida</taxon>
        <taxon>Zingiberales</taxon>
        <taxon>Musaceae</taxon>
        <taxon>Musa</taxon>
    </lineage>
</organism>
<feature type="compositionally biased region" description="Basic and acidic residues" evidence="6">
    <location>
        <begin position="295"/>
        <end position="315"/>
    </location>
</feature>
<feature type="region of interest" description="Disordered" evidence="6">
    <location>
        <begin position="772"/>
        <end position="791"/>
    </location>
</feature>
<gene>
    <name evidence="7" type="ORF">GSMUA_188470.1</name>
</gene>
<protein>
    <submittedName>
        <fullName evidence="7">(wild Malaysian banana) hypothetical protein</fullName>
    </submittedName>
</protein>
<dbReference type="EnsemblPlants" id="Ma03_t30210.2">
    <property type="protein sequence ID" value="Ma03_p30210.2"/>
    <property type="gene ID" value="Ma03_g30210"/>
</dbReference>
<dbReference type="InterPro" id="IPR040418">
    <property type="entry name" value="CRWN"/>
</dbReference>
<dbReference type="OrthoDB" id="673795at2759"/>